<dbReference type="EMBL" id="BAAABM010000007">
    <property type="protein sequence ID" value="GAA0320772.1"/>
    <property type="molecule type" value="Genomic_DNA"/>
</dbReference>
<reference evidence="7 8" key="1">
    <citation type="journal article" date="2019" name="Int. J. Syst. Evol. Microbiol.">
        <title>The Global Catalogue of Microorganisms (GCM) 10K type strain sequencing project: providing services to taxonomists for standard genome sequencing and annotation.</title>
        <authorList>
            <consortium name="The Broad Institute Genomics Platform"/>
            <consortium name="The Broad Institute Genome Sequencing Center for Infectious Disease"/>
            <person name="Wu L."/>
            <person name="Ma J."/>
        </authorList>
    </citation>
    <scope>NUCLEOTIDE SEQUENCE [LARGE SCALE GENOMIC DNA]</scope>
    <source>
        <strain evidence="7 8">JCM 3146</strain>
    </source>
</reference>
<comment type="subcellular location">
    <subcellularLocation>
        <location evidence="1">Cell membrane</location>
        <topology evidence="1">Multi-pass membrane protein</topology>
    </subcellularLocation>
</comment>
<feature type="domain" description="Major facilitator superfamily (MFS) profile" evidence="6">
    <location>
        <begin position="1"/>
        <end position="389"/>
    </location>
</feature>
<dbReference type="InterPro" id="IPR020846">
    <property type="entry name" value="MFS_dom"/>
</dbReference>
<feature type="transmembrane region" description="Helical" evidence="5">
    <location>
        <begin position="111"/>
        <end position="135"/>
    </location>
</feature>
<evidence type="ECO:0000313" key="8">
    <source>
        <dbReference type="Proteomes" id="UP001501822"/>
    </source>
</evidence>
<name>A0ABN0VZ17_9ACTN</name>
<dbReference type="InterPro" id="IPR011701">
    <property type="entry name" value="MFS"/>
</dbReference>
<feature type="transmembrane region" description="Helical" evidence="5">
    <location>
        <begin position="84"/>
        <end position="105"/>
    </location>
</feature>
<organism evidence="7 8">
    <name type="scientific">Actinoallomurus spadix</name>
    <dbReference type="NCBI Taxonomy" id="79912"/>
    <lineage>
        <taxon>Bacteria</taxon>
        <taxon>Bacillati</taxon>
        <taxon>Actinomycetota</taxon>
        <taxon>Actinomycetes</taxon>
        <taxon>Streptosporangiales</taxon>
        <taxon>Thermomonosporaceae</taxon>
        <taxon>Actinoallomurus</taxon>
    </lineage>
</organism>
<feature type="transmembrane region" description="Helical" evidence="5">
    <location>
        <begin position="212"/>
        <end position="233"/>
    </location>
</feature>
<dbReference type="SUPFAM" id="SSF103473">
    <property type="entry name" value="MFS general substrate transporter"/>
    <property type="match status" value="1"/>
</dbReference>
<keyword evidence="4 5" id="KW-0472">Membrane</keyword>
<dbReference type="Pfam" id="PF07690">
    <property type="entry name" value="MFS_1"/>
    <property type="match status" value="1"/>
</dbReference>
<dbReference type="PANTHER" id="PTHR23542:SF1">
    <property type="entry name" value="MAJOR FACILITATOR SUPERFAMILY (MFS) PROFILE DOMAIN-CONTAINING PROTEIN"/>
    <property type="match status" value="1"/>
</dbReference>
<dbReference type="InterPro" id="IPR036259">
    <property type="entry name" value="MFS_trans_sf"/>
</dbReference>
<evidence type="ECO:0000256" key="4">
    <source>
        <dbReference type="ARBA" id="ARBA00023136"/>
    </source>
</evidence>
<sequence length="405" mass="41222">MITVTVEPYRRVLAIPGVRTLLLVGLVARIPVIACGLTLTLHVVGGLGLGFMQAGLVGAASTAGVAIGAPIAGRFTDRRGLRPVLAVTTLAQLVFWTAAPFLPYWPLLAGAFVSGILALPVFTVVRQCVAAAVPAEHRRSAYALDSMLVEVAYMTGPAIAVAVTTALGSSWTMAFIGLGLVGSGAALLALDPPIRVDAEPGTAGVAVRRRDWLTPALLALLGVTAVATFVLAATELGLVAVLKADSATRWTGLVLAVWGLASMAGGFVYGALARGFSPLVIVGGMAALTIPMGLLAHWQWLCLALLPAGMLCAPAISTTIDTLSRWVPAAARGEATGLHGTAMTLGLAISGPLSGVIIDGPGPRWAFAISGAAGVLVVLLATPVWRRAPQHVTLRAAAAPATDAA</sequence>
<feature type="transmembrane region" description="Helical" evidence="5">
    <location>
        <begin position="253"/>
        <end position="272"/>
    </location>
</feature>
<dbReference type="Proteomes" id="UP001501822">
    <property type="component" value="Unassembled WGS sequence"/>
</dbReference>
<keyword evidence="8" id="KW-1185">Reference proteome</keyword>
<gene>
    <name evidence="7" type="ORF">GCM10010151_08090</name>
</gene>
<evidence type="ECO:0000313" key="7">
    <source>
        <dbReference type="EMBL" id="GAA0320772.1"/>
    </source>
</evidence>
<evidence type="ECO:0000259" key="6">
    <source>
        <dbReference type="PROSITE" id="PS50850"/>
    </source>
</evidence>
<dbReference type="PROSITE" id="PS50850">
    <property type="entry name" value="MFS"/>
    <property type="match status" value="1"/>
</dbReference>
<comment type="caution">
    <text evidence="7">The sequence shown here is derived from an EMBL/GenBank/DDBJ whole genome shotgun (WGS) entry which is preliminary data.</text>
</comment>
<feature type="transmembrane region" description="Helical" evidence="5">
    <location>
        <begin position="21"/>
        <end position="44"/>
    </location>
</feature>
<feature type="transmembrane region" description="Helical" evidence="5">
    <location>
        <begin position="173"/>
        <end position="191"/>
    </location>
</feature>
<evidence type="ECO:0000256" key="5">
    <source>
        <dbReference type="SAM" id="Phobius"/>
    </source>
</evidence>
<proteinExistence type="predicted"/>
<dbReference type="PANTHER" id="PTHR23542">
    <property type="match status" value="1"/>
</dbReference>
<keyword evidence="3 5" id="KW-1133">Transmembrane helix</keyword>
<feature type="transmembrane region" description="Helical" evidence="5">
    <location>
        <begin position="147"/>
        <end position="167"/>
    </location>
</feature>
<feature type="transmembrane region" description="Helical" evidence="5">
    <location>
        <begin position="50"/>
        <end position="72"/>
    </location>
</feature>
<evidence type="ECO:0000256" key="2">
    <source>
        <dbReference type="ARBA" id="ARBA00022692"/>
    </source>
</evidence>
<feature type="transmembrane region" description="Helical" evidence="5">
    <location>
        <begin position="364"/>
        <end position="385"/>
    </location>
</feature>
<keyword evidence="2 5" id="KW-0812">Transmembrane</keyword>
<feature type="transmembrane region" description="Helical" evidence="5">
    <location>
        <begin position="279"/>
        <end position="298"/>
    </location>
</feature>
<evidence type="ECO:0000256" key="3">
    <source>
        <dbReference type="ARBA" id="ARBA00022989"/>
    </source>
</evidence>
<protein>
    <submittedName>
        <fullName evidence="7">MFS transporter</fullName>
    </submittedName>
</protein>
<evidence type="ECO:0000256" key="1">
    <source>
        <dbReference type="ARBA" id="ARBA00004651"/>
    </source>
</evidence>
<accession>A0ABN0VZ17</accession>
<dbReference type="Gene3D" id="1.20.1250.20">
    <property type="entry name" value="MFS general substrate transporter like domains"/>
    <property type="match status" value="2"/>
</dbReference>